<comment type="caution">
    <text evidence="7">The sequence shown here is derived from an EMBL/GenBank/DDBJ whole genome shotgun (WGS) entry which is preliminary data.</text>
</comment>
<keyword evidence="2" id="KW-1003">Cell membrane</keyword>
<evidence type="ECO:0000256" key="4">
    <source>
        <dbReference type="ARBA" id="ARBA00022989"/>
    </source>
</evidence>
<gene>
    <name evidence="7" type="ORF">BU204_18245</name>
</gene>
<feature type="transmembrane region" description="Helical" evidence="6">
    <location>
        <begin position="6"/>
        <end position="28"/>
    </location>
</feature>
<evidence type="ECO:0000256" key="1">
    <source>
        <dbReference type="ARBA" id="ARBA00004651"/>
    </source>
</evidence>
<comment type="subcellular location">
    <subcellularLocation>
        <location evidence="1">Cell membrane</location>
        <topology evidence="1">Multi-pass membrane protein</topology>
    </subcellularLocation>
</comment>
<dbReference type="Proteomes" id="UP000185596">
    <property type="component" value="Unassembled WGS sequence"/>
</dbReference>
<dbReference type="EMBL" id="MSIE01000032">
    <property type="protein sequence ID" value="OLF16095.1"/>
    <property type="molecule type" value="Genomic_DNA"/>
</dbReference>
<dbReference type="PANTHER" id="PTHR30086:SF20">
    <property type="entry name" value="ARGININE EXPORTER PROTEIN ARGO-RELATED"/>
    <property type="match status" value="1"/>
</dbReference>
<evidence type="ECO:0000313" key="7">
    <source>
        <dbReference type="EMBL" id="OLF16095.1"/>
    </source>
</evidence>
<dbReference type="RefSeq" id="WP_075126895.1">
    <property type="nucleotide sequence ID" value="NZ_MSIE01000032.1"/>
</dbReference>
<keyword evidence="8" id="KW-1185">Reference proteome</keyword>
<dbReference type="InterPro" id="IPR001123">
    <property type="entry name" value="LeuE-type"/>
</dbReference>
<keyword evidence="5 6" id="KW-0472">Membrane</keyword>
<organism evidence="7 8">
    <name type="scientific">Actinophytocola xanthii</name>
    <dbReference type="NCBI Taxonomy" id="1912961"/>
    <lineage>
        <taxon>Bacteria</taxon>
        <taxon>Bacillati</taxon>
        <taxon>Actinomycetota</taxon>
        <taxon>Actinomycetes</taxon>
        <taxon>Pseudonocardiales</taxon>
        <taxon>Pseudonocardiaceae</taxon>
    </lineage>
</organism>
<name>A0A1Q8CP23_9PSEU</name>
<keyword evidence="3 6" id="KW-0812">Transmembrane</keyword>
<dbReference type="GO" id="GO:0005886">
    <property type="term" value="C:plasma membrane"/>
    <property type="evidence" value="ECO:0007669"/>
    <property type="project" value="UniProtKB-SubCell"/>
</dbReference>
<evidence type="ECO:0000256" key="5">
    <source>
        <dbReference type="ARBA" id="ARBA00023136"/>
    </source>
</evidence>
<sequence>MDLSLLIAFAAACVVISVVPGPDMMFIIANGIARGRTAGVLAALGMSTGIAVHTIAAALGLGALLQAAPIALDAVRIVGAVFLVYLAISTLRSARHVAEVAPERYGGRSLRRTYVMAVLTNLANPKVILFYIAFFPQFLTVGGWSTSVQFLVMGAILVVIGFAVDGTVGFASGALSALLLRRPAVQRWLNRLSAAIFGALAVRLVADR</sequence>
<evidence type="ECO:0000256" key="3">
    <source>
        <dbReference type="ARBA" id="ARBA00022692"/>
    </source>
</evidence>
<protein>
    <submittedName>
        <fullName evidence="7">Lysine transporter LysE</fullName>
    </submittedName>
</protein>
<dbReference type="Pfam" id="PF01810">
    <property type="entry name" value="LysE"/>
    <property type="match status" value="1"/>
</dbReference>
<keyword evidence="4 6" id="KW-1133">Transmembrane helix</keyword>
<dbReference type="GO" id="GO:0015171">
    <property type="term" value="F:amino acid transmembrane transporter activity"/>
    <property type="evidence" value="ECO:0007669"/>
    <property type="project" value="TreeGrafter"/>
</dbReference>
<dbReference type="OrthoDB" id="3175972at2"/>
<dbReference type="PIRSF" id="PIRSF006324">
    <property type="entry name" value="LeuE"/>
    <property type="match status" value="1"/>
</dbReference>
<evidence type="ECO:0000256" key="2">
    <source>
        <dbReference type="ARBA" id="ARBA00022475"/>
    </source>
</evidence>
<evidence type="ECO:0000313" key="8">
    <source>
        <dbReference type="Proteomes" id="UP000185596"/>
    </source>
</evidence>
<proteinExistence type="predicted"/>
<feature type="transmembrane region" description="Helical" evidence="6">
    <location>
        <begin position="40"/>
        <end position="64"/>
    </location>
</feature>
<feature type="transmembrane region" description="Helical" evidence="6">
    <location>
        <begin position="70"/>
        <end position="88"/>
    </location>
</feature>
<dbReference type="PANTHER" id="PTHR30086">
    <property type="entry name" value="ARGININE EXPORTER PROTEIN ARGO"/>
    <property type="match status" value="1"/>
</dbReference>
<accession>A0A1Q8CP23</accession>
<feature type="transmembrane region" description="Helical" evidence="6">
    <location>
        <begin position="114"/>
        <end position="138"/>
    </location>
</feature>
<evidence type="ECO:0000256" key="6">
    <source>
        <dbReference type="SAM" id="Phobius"/>
    </source>
</evidence>
<reference evidence="7 8" key="1">
    <citation type="submission" date="2016-12" db="EMBL/GenBank/DDBJ databases">
        <title>The draft genome sequence of Actinophytocola sp. 11-183.</title>
        <authorList>
            <person name="Wang W."/>
            <person name="Yuan L."/>
        </authorList>
    </citation>
    <scope>NUCLEOTIDE SEQUENCE [LARGE SCALE GENOMIC DNA]</scope>
    <source>
        <strain evidence="7 8">11-183</strain>
    </source>
</reference>
<feature type="transmembrane region" description="Helical" evidence="6">
    <location>
        <begin position="150"/>
        <end position="176"/>
    </location>
</feature>
<dbReference type="AlphaFoldDB" id="A0A1Q8CP23"/>